<evidence type="ECO:0000256" key="6">
    <source>
        <dbReference type="ARBA" id="ARBA00022741"/>
    </source>
</evidence>
<dbReference type="SUPFAM" id="SSF55874">
    <property type="entry name" value="ATPase domain of HSP90 chaperone/DNA topoisomerase II/histidine kinase"/>
    <property type="match status" value="1"/>
</dbReference>
<evidence type="ECO:0000256" key="10">
    <source>
        <dbReference type="ARBA" id="ARBA00023012"/>
    </source>
</evidence>
<dbReference type="InterPro" id="IPR003594">
    <property type="entry name" value="HATPase_dom"/>
</dbReference>
<dbReference type="Pfam" id="PF00672">
    <property type="entry name" value="HAMP"/>
    <property type="match status" value="1"/>
</dbReference>
<dbReference type="Gene3D" id="3.30.565.10">
    <property type="entry name" value="Histidine kinase-like ATPase, C-terminal domain"/>
    <property type="match status" value="1"/>
</dbReference>
<keyword evidence="7 14" id="KW-0418">Kinase</keyword>
<dbReference type="Proteomes" id="UP001597493">
    <property type="component" value="Unassembled WGS sequence"/>
</dbReference>
<dbReference type="PANTHER" id="PTHR34220">
    <property type="entry name" value="SENSOR HISTIDINE KINASE YPDA"/>
    <property type="match status" value="1"/>
</dbReference>
<dbReference type="SMART" id="SM00304">
    <property type="entry name" value="HAMP"/>
    <property type="match status" value="1"/>
</dbReference>
<evidence type="ECO:0000313" key="15">
    <source>
        <dbReference type="Proteomes" id="UP001597493"/>
    </source>
</evidence>
<keyword evidence="8" id="KW-0067">ATP-binding</keyword>
<dbReference type="SUPFAM" id="SSF158472">
    <property type="entry name" value="HAMP domain-like"/>
    <property type="match status" value="1"/>
</dbReference>
<dbReference type="Gene3D" id="6.10.340.10">
    <property type="match status" value="1"/>
</dbReference>
<keyword evidence="2" id="KW-1003">Cell membrane</keyword>
<dbReference type="InterPro" id="IPR003660">
    <property type="entry name" value="HAMP_dom"/>
</dbReference>
<protein>
    <submittedName>
        <fullName evidence="14">Sensor histidine kinase</fullName>
        <ecNumber evidence="14">2.7.13.3</ecNumber>
    </submittedName>
</protein>
<dbReference type="Gene3D" id="3.30.450.20">
    <property type="entry name" value="PAS domain"/>
    <property type="match status" value="2"/>
</dbReference>
<evidence type="ECO:0000256" key="3">
    <source>
        <dbReference type="ARBA" id="ARBA00022553"/>
    </source>
</evidence>
<feature type="transmembrane region" description="Helical" evidence="12">
    <location>
        <begin position="300"/>
        <end position="321"/>
    </location>
</feature>
<feature type="transmembrane region" description="Helical" evidence="12">
    <location>
        <begin position="13"/>
        <end position="37"/>
    </location>
</feature>
<gene>
    <name evidence="14" type="ORF">ACFSW5_08825</name>
</gene>
<keyword evidence="10" id="KW-0902">Two-component regulatory system</keyword>
<feature type="domain" description="HAMP" evidence="13">
    <location>
        <begin position="323"/>
        <end position="375"/>
    </location>
</feature>
<evidence type="ECO:0000256" key="9">
    <source>
        <dbReference type="ARBA" id="ARBA00022989"/>
    </source>
</evidence>
<name>A0ABW5QVE3_9BACL</name>
<evidence type="ECO:0000256" key="12">
    <source>
        <dbReference type="SAM" id="Phobius"/>
    </source>
</evidence>
<dbReference type="Pfam" id="PF02518">
    <property type="entry name" value="HATPase_c"/>
    <property type="match status" value="1"/>
</dbReference>
<keyword evidence="15" id="KW-1185">Reference proteome</keyword>
<keyword evidence="4 14" id="KW-0808">Transferase</keyword>
<evidence type="ECO:0000256" key="7">
    <source>
        <dbReference type="ARBA" id="ARBA00022777"/>
    </source>
</evidence>
<dbReference type="Pfam" id="PF06580">
    <property type="entry name" value="His_kinase"/>
    <property type="match status" value="1"/>
</dbReference>
<keyword evidence="9 12" id="KW-1133">Transmembrane helix</keyword>
<dbReference type="PROSITE" id="PS50885">
    <property type="entry name" value="HAMP"/>
    <property type="match status" value="1"/>
</dbReference>
<evidence type="ECO:0000256" key="4">
    <source>
        <dbReference type="ARBA" id="ARBA00022679"/>
    </source>
</evidence>
<evidence type="ECO:0000256" key="5">
    <source>
        <dbReference type="ARBA" id="ARBA00022692"/>
    </source>
</evidence>
<evidence type="ECO:0000256" key="2">
    <source>
        <dbReference type="ARBA" id="ARBA00022475"/>
    </source>
</evidence>
<evidence type="ECO:0000256" key="1">
    <source>
        <dbReference type="ARBA" id="ARBA00004651"/>
    </source>
</evidence>
<keyword evidence="11 12" id="KW-0472">Membrane</keyword>
<keyword evidence="6" id="KW-0547">Nucleotide-binding</keyword>
<dbReference type="EMBL" id="JBHUMY010000007">
    <property type="protein sequence ID" value="MFD2660376.1"/>
    <property type="molecule type" value="Genomic_DNA"/>
</dbReference>
<proteinExistence type="predicted"/>
<dbReference type="PANTHER" id="PTHR34220:SF11">
    <property type="entry name" value="SENSOR PROTEIN KINASE HPTS"/>
    <property type="match status" value="1"/>
</dbReference>
<comment type="caution">
    <text evidence="14">The sequence shown here is derived from an EMBL/GenBank/DDBJ whole genome shotgun (WGS) entry which is preliminary data.</text>
</comment>
<accession>A0ABW5QVE3</accession>
<dbReference type="EC" id="2.7.13.3" evidence="14"/>
<dbReference type="InterPro" id="IPR050640">
    <property type="entry name" value="Bact_2-comp_sensor_kinase"/>
</dbReference>
<dbReference type="InterPro" id="IPR036890">
    <property type="entry name" value="HATPase_C_sf"/>
</dbReference>
<evidence type="ECO:0000259" key="13">
    <source>
        <dbReference type="PROSITE" id="PS50885"/>
    </source>
</evidence>
<reference evidence="15" key="1">
    <citation type="journal article" date="2019" name="Int. J. Syst. Evol. Microbiol.">
        <title>The Global Catalogue of Microorganisms (GCM) 10K type strain sequencing project: providing services to taxonomists for standard genome sequencing and annotation.</title>
        <authorList>
            <consortium name="The Broad Institute Genomics Platform"/>
            <consortium name="The Broad Institute Genome Sequencing Center for Infectious Disease"/>
            <person name="Wu L."/>
            <person name="Ma J."/>
        </authorList>
    </citation>
    <scope>NUCLEOTIDE SEQUENCE [LARGE SCALE GENOMIC DNA]</scope>
    <source>
        <strain evidence="15">TISTR 1827</strain>
    </source>
</reference>
<comment type="subcellular location">
    <subcellularLocation>
        <location evidence="1">Cell membrane</location>
        <topology evidence="1">Multi-pass membrane protein</topology>
    </subcellularLocation>
</comment>
<keyword evidence="3" id="KW-0597">Phosphoprotein</keyword>
<sequence length="606" mass="67709">MKTFLQKIRQQRLFIQIFIVMVVSIIAVSLLTSLVTVRMSERLFMNTFSITNSKIISQIKTNFESFNYSIITASSNLQQSGSVKTYLSAGDADSLTDMKIYYNMGQQMKQVESNLEAYEVSLKVIGVNGRSYSSAQAYWPLSVEEANESVITTRTLASPKRLLYQFDGSFGADSPGESVIVASKALMERTSGDIYGVMYVAIREMDFRRFYSNFTSEGNDVAIVDQSGVIVSSNREELIGKEAPDLLAYAKEIEEQGLGSLNADVMGTEHLILSQSLPTYDFYLVNLIDKRMALSQMLDLSTIVLISLAIVAVALVVVFLITRRLTKSLTNLVGQMASITANHFGNYIAVEGSYETQRLGQAFNYMLDELNDYIDKLIETQKRQRNAELAALQMQINPHFLYNTLASIKVLVQQGSKEKATDTINALIALLQNTVSNISETITIEQELENLKNYVHINHVRYGERIKVSYFVAPDCLQHKLPKLVLQPFIENAFFHAFNEKAGGYIYVLVSKERDALICEVVDNGDGMDVDEVMDVTHDGDGTDVPDAKGDDGMANRASTRHLFSGIGIRNVHERIALLYGDEYGVTLTSKRGEGTRIRVRLPLVR</sequence>
<dbReference type="RefSeq" id="WP_379271568.1">
    <property type="nucleotide sequence ID" value="NZ_JBHUGT010000022.1"/>
</dbReference>
<keyword evidence="5 12" id="KW-0812">Transmembrane</keyword>
<evidence type="ECO:0000313" key="14">
    <source>
        <dbReference type="EMBL" id="MFD2660376.1"/>
    </source>
</evidence>
<organism evidence="14 15">
    <name type="scientific">Paenibacillus thailandensis</name>
    <dbReference type="NCBI Taxonomy" id="393250"/>
    <lineage>
        <taxon>Bacteria</taxon>
        <taxon>Bacillati</taxon>
        <taxon>Bacillota</taxon>
        <taxon>Bacilli</taxon>
        <taxon>Bacillales</taxon>
        <taxon>Paenibacillaceae</taxon>
        <taxon>Paenibacillus</taxon>
    </lineage>
</organism>
<dbReference type="InterPro" id="IPR010559">
    <property type="entry name" value="Sig_transdc_His_kin_internal"/>
</dbReference>
<evidence type="ECO:0000256" key="8">
    <source>
        <dbReference type="ARBA" id="ARBA00022840"/>
    </source>
</evidence>
<dbReference type="GO" id="GO:0004673">
    <property type="term" value="F:protein histidine kinase activity"/>
    <property type="evidence" value="ECO:0007669"/>
    <property type="project" value="UniProtKB-EC"/>
</dbReference>
<evidence type="ECO:0000256" key="11">
    <source>
        <dbReference type="ARBA" id="ARBA00023136"/>
    </source>
</evidence>